<dbReference type="CDD" id="cd01276">
    <property type="entry name" value="PKCI_related"/>
    <property type="match status" value="1"/>
</dbReference>
<name>A0A0A2A2G8_PROMR</name>
<feature type="short sequence motif" description="Histidine triad motif" evidence="2 3">
    <location>
        <begin position="97"/>
        <end position="101"/>
    </location>
</feature>
<dbReference type="STRING" id="93057.EU95_1937"/>
<dbReference type="EMBL" id="JNAL01000018">
    <property type="protein sequence ID" value="KGF94719.1"/>
    <property type="molecule type" value="Genomic_DNA"/>
</dbReference>
<dbReference type="OrthoDB" id="9784774at2"/>
<proteinExistence type="predicted"/>
<dbReference type="RefSeq" id="WP_032523012.1">
    <property type="nucleotide sequence ID" value="NZ_CP138977.1"/>
</dbReference>
<gene>
    <name evidence="5" type="ORF">EU95_1937</name>
</gene>
<evidence type="ECO:0000313" key="6">
    <source>
        <dbReference type="Proteomes" id="UP000030355"/>
    </source>
</evidence>
<protein>
    <submittedName>
        <fullName evidence="5">Bis(5'-nucleosyl)-tetraphosphatasee (Asymmetrical)</fullName>
        <ecNumber evidence="5">3.6.1.17</ecNumber>
    </submittedName>
</protein>
<dbReference type="InterPro" id="IPR011146">
    <property type="entry name" value="HIT-like"/>
</dbReference>
<dbReference type="PROSITE" id="PS51084">
    <property type="entry name" value="HIT_2"/>
    <property type="match status" value="1"/>
</dbReference>
<reference evidence="6" key="1">
    <citation type="journal article" date="2014" name="Sci. Data">
        <title>Genomes of diverse isolates of the marine cyanobacterium Prochlorococcus.</title>
        <authorList>
            <person name="Biller S."/>
            <person name="Berube P."/>
            <person name="Thompson J."/>
            <person name="Kelly L."/>
            <person name="Roggensack S."/>
            <person name="Awad L."/>
            <person name="Roache-Johnson K."/>
            <person name="Ding H."/>
            <person name="Giovannoni S.J."/>
            <person name="Moore L.R."/>
            <person name="Chisholm S.W."/>
        </authorList>
    </citation>
    <scope>NUCLEOTIDE SEQUENCE [LARGE SCALE GENOMIC DNA]</scope>
    <source>
        <strain evidence="6">MIT 9201</strain>
    </source>
</reference>
<keyword evidence="5" id="KW-0378">Hydrolase</keyword>
<evidence type="ECO:0000256" key="2">
    <source>
        <dbReference type="PIRSR" id="PIRSR601310-3"/>
    </source>
</evidence>
<feature type="active site" description="Tele-AMP-histidine intermediate" evidence="1">
    <location>
        <position position="99"/>
    </location>
</feature>
<dbReference type="AlphaFoldDB" id="A0A0A2A2G8"/>
<dbReference type="InterPro" id="IPR001310">
    <property type="entry name" value="Histidine_triad_HIT"/>
</dbReference>
<feature type="domain" description="HIT" evidence="4">
    <location>
        <begin position="6"/>
        <end position="113"/>
    </location>
</feature>
<comment type="caution">
    <text evidence="5">The sequence shown here is derived from an EMBL/GenBank/DDBJ whole genome shotgun (WGS) entry which is preliminary data.</text>
</comment>
<dbReference type="PANTHER" id="PTHR23089">
    <property type="entry name" value="HISTIDINE TRIAD HIT PROTEIN"/>
    <property type="match status" value="1"/>
</dbReference>
<sequence length="113" mass="12779">MTETTIFSKIINGEIPCEKLHDDEYCIAFNDISAQAPVHFLVIPKKPIVSLYECMVEDVNLLGHLLFIGSKIAKSKNLSNWRTVINTGEESGQTVFHLHIHFLSGRKMKWPPG</sequence>
<dbReference type="InterPro" id="IPR036265">
    <property type="entry name" value="HIT-like_sf"/>
</dbReference>
<evidence type="ECO:0000256" key="3">
    <source>
        <dbReference type="PROSITE-ProRule" id="PRU00464"/>
    </source>
</evidence>
<dbReference type="GO" id="GO:0004081">
    <property type="term" value="F:bis(5'-nucleosyl)-tetraphosphatase (asymmetrical) activity"/>
    <property type="evidence" value="ECO:0007669"/>
    <property type="project" value="UniProtKB-EC"/>
</dbReference>
<dbReference type="SUPFAM" id="SSF54197">
    <property type="entry name" value="HIT-like"/>
    <property type="match status" value="1"/>
</dbReference>
<dbReference type="PRINTS" id="PR00332">
    <property type="entry name" value="HISTRIAD"/>
</dbReference>
<dbReference type="EC" id="3.6.1.17" evidence="5"/>
<evidence type="ECO:0000313" key="5">
    <source>
        <dbReference type="EMBL" id="KGF94719.1"/>
    </source>
</evidence>
<dbReference type="PROSITE" id="PS00892">
    <property type="entry name" value="HIT_1"/>
    <property type="match status" value="1"/>
</dbReference>
<accession>A0A0A2A2G8</accession>
<dbReference type="eggNOG" id="COG0537">
    <property type="taxonomic scope" value="Bacteria"/>
</dbReference>
<organism evidence="5 6">
    <name type="scientific">Prochlorococcus marinus str. MIT 9201</name>
    <dbReference type="NCBI Taxonomy" id="93057"/>
    <lineage>
        <taxon>Bacteria</taxon>
        <taxon>Bacillati</taxon>
        <taxon>Cyanobacteriota</taxon>
        <taxon>Cyanophyceae</taxon>
        <taxon>Synechococcales</taxon>
        <taxon>Prochlorococcaceae</taxon>
        <taxon>Prochlorococcus</taxon>
    </lineage>
</organism>
<evidence type="ECO:0000256" key="1">
    <source>
        <dbReference type="PIRSR" id="PIRSR601310-1"/>
    </source>
</evidence>
<dbReference type="Proteomes" id="UP000030355">
    <property type="component" value="Unassembled WGS sequence"/>
</dbReference>
<dbReference type="Pfam" id="PF11969">
    <property type="entry name" value="DcpS_C"/>
    <property type="match status" value="1"/>
</dbReference>
<dbReference type="InterPro" id="IPR019808">
    <property type="entry name" value="Histidine_triad_CS"/>
</dbReference>
<dbReference type="Gene3D" id="3.30.428.10">
    <property type="entry name" value="HIT-like"/>
    <property type="match status" value="1"/>
</dbReference>
<evidence type="ECO:0000259" key="4">
    <source>
        <dbReference type="PROSITE" id="PS51084"/>
    </source>
</evidence>